<evidence type="ECO:0000259" key="8">
    <source>
        <dbReference type="Pfam" id="PF01529"/>
    </source>
</evidence>
<evidence type="ECO:0000256" key="3">
    <source>
        <dbReference type="ARBA" id="ARBA00022692"/>
    </source>
</evidence>
<dbReference type="InterPro" id="IPR039859">
    <property type="entry name" value="PFA4/ZDH16/20/ERF2-like"/>
</dbReference>
<dbReference type="GO" id="GO:0019706">
    <property type="term" value="F:protein-cysteine S-palmitoyltransferase activity"/>
    <property type="evidence" value="ECO:0007669"/>
    <property type="project" value="UniProtKB-EC"/>
</dbReference>
<comment type="subcellular location">
    <subcellularLocation>
        <location evidence="1">Membrane</location>
        <topology evidence="1">Multi-pass membrane protein</topology>
    </subcellularLocation>
</comment>
<keyword evidence="5 7" id="KW-0472">Membrane</keyword>
<evidence type="ECO:0000256" key="5">
    <source>
        <dbReference type="ARBA" id="ARBA00023136"/>
    </source>
</evidence>
<reference evidence="10" key="1">
    <citation type="submission" date="2022-11" db="UniProtKB">
        <authorList>
            <consortium name="WormBaseParasite"/>
        </authorList>
    </citation>
    <scope>IDENTIFICATION</scope>
</reference>
<evidence type="ECO:0000256" key="4">
    <source>
        <dbReference type="ARBA" id="ARBA00022989"/>
    </source>
</evidence>
<accession>A0A914H9T5</accession>
<dbReference type="PANTHER" id="PTHR22883">
    <property type="entry name" value="ZINC FINGER DHHC DOMAIN CONTAINING PROTEIN"/>
    <property type="match status" value="1"/>
</dbReference>
<feature type="transmembrane region" description="Helical" evidence="7">
    <location>
        <begin position="45"/>
        <end position="66"/>
    </location>
</feature>
<dbReference type="WBParaSite" id="Gr19_v10_g15541.t1">
    <property type="protein sequence ID" value="Gr19_v10_g15541.t1"/>
    <property type="gene ID" value="Gr19_v10_g15541"/>
</dbReference>
<comment type="domain">
    <text evidence="7">The DHHC domain is required for palmitoyltransferase activity.</text>
</comment>
<feature type="transmembrane region" description="Helical" evidence="7">
    <location>
        <begin position="264"/>
        <end position="291"/>
    </location>
</feature>
<keyword evidence="3 7" id="KW-0812">Transmembrane</keyword>
<dbReference type="PANTHER" id="PTHR22883:SF386">
    <property type="entry name" value="PALMITOYLTRANSFERASE"/>
    <property type="match status" value="1"/>
</dbReference>
<comment type="catalytic activity">
    <reaction evidence="7">
        <text>L-cysteinyl-[protein] + hexadecanoyl-CoA = S-hexadecanoyl-L-cysteinyl-[protein] + CoA</text>
        <dbReference type="Rhea" id="RHEA:36683"/>
        <dbReference type="Rhea" id="RHEA-COMP:10131"/>
        <dbReference type="Rhea" id="RHEA-COMP:11032"/>
        <dbReference type="ChEBI" id="CHEBI:29950"/>
        <dbReference type="ChEBI" id="CHEBI:57287"/>
        <dbReference type="ChEBI" id="CHEBI:57379"/>
        <dbReference type="ChEBI" id="CHEBI:74151"/>
        <dbReference type="EC" id="2.3.1.225"/>
    </reaction>
</comment>
<keyword evidence="2 7" id="KW-0808">Transferase</keyword>
<evidence type="ECO:0000256" key="2">
    <source>
        <dbReference type="ARBA" id="ARBA00022679"/>
    </source>
</evidence>
<name>A0A914H9T5_GLORO</name>
<evidence type="ECO:0000313" key="9">
    <source>
        <dbReference type="Proteomes" id="UP000887572"/>
    </source>
</evidence>
<evidence type="ECO:0000256" key="7">
    <source>
        <dbReference type="RuleBase" id="RU079119"/>
    </source>
</evidence>
<evidence type="ECO:0000313" key="10">
    <source>
        <dbReference type="WBParaSite" id="Gr19_v10_g15541.t1"/>
    </source>
</evidence>
<evidence type="ECO:0000256" key="6">
    <source>
        <dbReference type="ARBA" id="ARBA00023315"/>
    </source>
</evidence>
<dbReference type="EC" id="2.3.1.225" evidence="7"/>
<organism evidence="9 10">
    <name type="scientific">Globodera rostochiensis</name>
    <name type="common">Golden nematode worm</name>
    <name type="synonym">Heterodera rostochiensis</name>
    <dbReference type="NCBI Taxonomy" id="31243"/>
    <lineage>
        <taxon>Eukaryota</taxon>
        <taxon>Metazoa</taxon>
        <taxon>Ecdysozoa</taxon>
        <taxon>Nematoda</taxon>
        <taxon>Chromadorea</taxon>
        <taxon>Rhabditida</taxon>
        <taxon>Tylenchina</taxon>
        <taxon>Tylenchomorpha</taxon>
        <taxon>Tylenchoidea</taxon>
        <taxon>Heteroderidae</taxon>
        <taxon>Heteroderinae</taxon>
        <taxon>Globodera</taxon>
    </lineage>
</organism>
<feature type="transmembrane region" description="Helical" evidence="7">
    <location>
        <begin position="237"/>
        <end position="257"/>
    </location>
</feature>
<dbReference type="PROSITE" id="PS50216">
    <property type="entry name" value="DHHC"/>
    <property type="match status" value="1"/>
</dbReference>
<dbReference type="GO" id="GO:0006612">
    <property type="term" value="P:protein targeting to membrane"/>
    <property type="evidence" value="ECO:0007669"/>
    <property type="project" value="TreeGrafter"/>
</dbReference>
<dbReference type="AlphaFoldDB" id="A0A914H9T5"/>
<dbReference type="Pfam" id="PF01529">
    <property type="entry name" value="DHHC"/>
    <property type="match status" value="1"/>
</dbReference>
<keyword evidence="6 7" id="KW-0012">Acyltransferase</keyword>
<dbReference type="InterPro" id="IPR001594">
    <property type="entry name" value="Palmitoyltrfase_DHHC"/>
</dbReference>
<dbReference type="Proteomes" id="UP000887572">
    <property type="component" value="Unplaced"/>
</dbReference>
<dbReference type="GO" id="GO:0005794">
    <property type="term" value="C:Golgi apparatus"/>
    <property type="evidence" value="ECO:0007669"/>
    <property type="project" value="TreeGrafter"/>
</dbReference>
<keyword evidence="4 7" id="KW-1133">Transmembrane helix</keyword>
<comment type="similarity">
    <text evidence="7">Belongs to the DHHC palmitoyltransferase family.</text>
</comment>
<protein>
    <recommendedName>
        <fullName evidence="7">Palmitoyltransferase</fullName>
        <ecNumber evidence="7">2.3.1.225</ecNumber>
    </recommendedName>
</protein>
<proteinExistence type="inferred from homology"/>
<feature type="transmembrane region" description="Helical" evidence="7">
    <location>
        <begin position="208"/>
        <end position="231"/>
    </location>
</feature>
<evidence type="ECO:0000256" key="1">
    <source>
        <dbReference type="ARBA" id="ARBA00004141"/>
    </source>
</evidence>
<dbReference type="GO" id="GO:0016020">
    <property type="term" value="C:membrane"/>
    <property type="evidence" value="ECO:0007669"/>
    <property type="project" value="UniProtKB-SubCell"/>
</dbReference>
<dbReference type="GO" id="GO:0005783">
    <property type="term" value="C:endoplasmic reticulum"/>
    <property type="evidence" value="ECO:0007669"/>
    <property type="project" value="TreeGrafter"/>
</dbReference>
<sequence length="359" mass="41549">MKLSRIQTILLNISGALYTILTISGIAILNLYFTCPDLCDDCYWPAMYALFILSQIGVNLLLFHYYNKRNQVQFWTAKSSWFFDRQSLEKKADIALNGAVVDNAFSTRTDQKRTKKPSNHPTHSIGNFADYSICEDGTYVDLRSELHATWAAENDVDGAVQQTKYCNKCKIVTPWRCQHCPLCNICVLRKDHHCFLLGGCAGLANQRYFIVFLFWAFVGALYGTTFNFAYLDKHVSPWFPFGWFFYLGPVAMARWLIGYDSLFNAFLAVMFSMSVASAFASIGLFIFQMIYTLSGYTMYDFHRSGVRRVESDGDNYRERLALVFGRRWWLNFFFPQFWLPNQMNEKVARNIFLSTSKDL</sequence>
<keyword evidence="9" id="KW-1185">Reference proteome</keyword>
<feature type="domain" description="Palmitoyltransferase DHHC" evidence="8">
    <location>
        <begin position="161"/>
        <end position="303"/>
    </location>
</feature>
<feature type="transmembrane region" description="Helical" evidence="7">
    <location>
        <begin position="9"/>
        <end position="33"/>
    </location>
</feature>